<organism evidence="7 8">
    <name type="scientific">Staphylococcus schweitzeri</name>
    <dbReference type="NCBI Taxonomy" id="1654388"/>
    <lineage>
        <taxon>Bacteria</taxon>
        <taxon>Bacillati</taxon>
        <taxon>Bacillota</taxon>
        <taxon>Bacilli</taxon>
        <taxon>Bacillales</taxon>
        <taxon>Staphylococcaceae</taxon>
        <taxon>Staphylococcus</taxon>
    </lineage>
</organism>
<dbReference type="SUPFAM" id="SSF56672">
    <property type="entry name" value="DNA/RNA polymerases"/>
    <property type="match status" value="1"/>
</dbReference>
<evidence type="ECO:0000256" key="5">
    <source>
        <dbReference type="ARBA" id="ARBA00023204"/>
    </source>
</evidence>
<comment type="similarity">
    <text evidence="1">Belongs to the DNA polymerase type-Y family.</text>
</comment>
<dbReference type="InterPro" id="IPR036775">
    <property type="entry name" value="DNA_pol_Y-fam_lit_finger_sf"/>
</dbReference>
<dbReference type="InterPro" id="IPR024728">
    <property type="entry name" value="PolY_HhH_motif"/>
</dbReference>
<accession>A0A077UJE7</accession>
<evidence type="ECO:0000313" key="8">
    <source>
        <dbReference type="Proteomes" id="UP000044616"/>
    </source>
</evidence>
<dbReference type="Pfam" id="PF11798">
    <property type="entry name" value="IMS_HHH"/>
    <property type="match status" value="1"/>
</dbReference>
<keyword evidence="4" id="KW-0808">Transferase</keyword>
<dbReference type="Gene3D" id="3.40.1170.60">
    <property type="match status" value="1"/>
</dbReference>
<dbReference type="AlphaFoldDB" id="A0A077UJE7"/>
<evidence type="ECO:0000259" key="6">
    <source>
        <dbReference type="PROSITE" id="PS50173"/>
    </source>
</evidence>
<keyword evidence="4" id="KW-0548">Nucleotidyltransferase</keyword>
<name>A0A077UJE7_9STAP</name>
<proteinExistence type="inferred from homology"/>
<evidence type="ECO:0000256" key="1">
    <source>
        <dbReference type="ARBA" id="ARBA00010945"/>
    </source>
</evidence>
<dbReference type="PROSITE" id="PS50173">
    <property type="entry name" value="UMUC"/>
    <property type="match status" value="1"/>
</dbReference>
<dbReference type="Gene3D" id="1.10.150.20">
    <property type="entry name" value="5' to 3' exonuclease, C-terminal subdomain"/>
    <property type="match status" value="1"/>
</dbReference>
<dbReference type="GO" id="GO:0005829">
    <property type="term" value="C:cytosol"/>
    <property type="evidence" value="ECO:0007669"/>
    <property type="project" value="TreeGrafter"/>
</dbReference>
<dbReference type="Pfam" id="PF11799">
    <property type="entry name" value="IMS_C"/>
    <property type="match status" value="1"/>
</dbReference>
<dbReference type="InterPro" id="IPR043502">
    <property type="entry name" value="DNA/RNA_pol_sf"/>
</dbReference>
<dbReference type="GO" id="GO:0009432">
    <property type="term" value="P:SOS response"/>
    <property type="evidence" value="ECO:0007669"/>
    <property type="project" value="TreeGrafter"/>
</dbReference>
<dbReference type="Proteomes" id="UP000044616">
    <property type="component" value="Unassembled WGS sequence"/>
</dbReference>
<reference evidence="7 8" key="1">
    <citation type="submission" date="2014-05" db="EMBL/GenBank/DDBJ databases">
        <authorList>
            <person name="Aslett A.Martin."/>
            <person name="De Silva Nishadi"/>
        </authorList>
    </citation>
    <scope>NUCLEOTIDE SEQUENCE [LARGE SCALE GENOMIC DNA]</scope>
</reference>
<dbReference type="InterPro" id="IPR001126">
    <property type="entry name" value="UmuC"/>
</dbReference>
<dbReference type="GO" id="GO:0003684">
    <property type="term" value="F:damaged DNA binding"/>
    <property type="evidence" value="ECO:0007669"/>
    <property type="project" value="InterPro"/>
</dbReference>
<dbReference type="Gene3D" id="3.30.1490.100">
    <property type="entry name" value="DNA polymerase, Y-family, little finger domain"/>
    <property type="match status" value="1"/>
</dbReference>
<sequence>MYNYHLLEDRDVLCIDQKSFFASVSCIEKRLDPLETKLAVVADTKRQGSVVLAATPKLKELGIKTGSRLFEIPHRNDIYIINPSMRKYLNVSVAISKIALRYIPPEDLHQYSIDEFFMDVTDSYHRFSSTVHAFCERLKREIYEETGIYCTVGIGSNMLLSKIAMDVEAKHSKNGIAEWRYQDVPTKLWPIQPLRDFWGINRRTEAKLNKRGIFTIGDLAKYPYKFLKKEFGILGVDMHLHANGIDQSKVCEKHKISNPSICKSQILMRDYHFDEAKVVMQELIEDVASRVRARKKVARTIHFAFGYSDEGGVHKQYTLKDPTNLEKDIYKVVMHFADKLCNKQALYRTLSISLSQFINEDERQLSLFEDEYQRKRDECLAKTIDQLHLKYGKGIVSKAVSFTEEGTKHGRLGLMAGHKM</sequence>
<keyword evidence="5" id="KW-0234">DNA repair</keyword>
<feature type="domain" description="UmuC" evidence="6">
    <location>
        <begin position="12"/>
        <end position="201"/>
    </location>
</feature>
<dbReference type="InterPro" id="IPR017961">
    <property type="entry name" value="DNA_pol_Y-fam_little_finger"/>
</dbReference>
<dbReference type="InterPro" id="IPR050116">
    <property type="entry name" value="DNA_polymerase-Y"/>
</dbReference>
<evidence type="ECO:0000256" key="4">
    <source>
        <dbReference type="ARBA" id="ARBA00022932"/>
    </source>
</evidence>
<protein>
    <submittedName>
        <fullName evidence="7">DNA-damage repair protein</fullName>
    </submittedName>
</protein>
<dbReference type="GO" id="GO:0003887">
    <property type="term" value="F:DNA-directed DNA polymerase activity"/>
    <property type="evidence" value="ECO:0007669"/>
    <property type="project" value="UniProtKB-KW"/>
</dbReference>
<dbReference type="PANTHER" id="PTHR11076:SF35">
    <property type="entry name" value="DNA REPAIR PROTEIN HOMOLOG YOBH"/>
    <property type="match status" value="1"/>
</dbReference>
<gene>
    <name evidence="7" type="primary">umuC</name>
    <name evidence="7" type="ORF">ERS140147_01696</name>
</gene>
<evidence type="ECO:0000256" key="3">
    <source>
        <dbReference type="ARBA" id="ARBA00022763"/>
    </source>
</evidence>
<dbReference type="RefSeq" id="WP_047531117.1">
    <property type="nucleotide sequence ID" value="NZ_CCEH01000014.1"/>
</dbReference>
<dbReference type="Pfam" id="PF00817">
    <property type="entry name" value="IMS"/>
    <property type="match status" value="1"/>
</dbReference>
<keyword evidence="2" id="KW-0515">Mutator protein</keyword>
<dbReference type="PANTHER" id="PTHR11076">
    <property type="entry name" value="DNA REPAIR POLYMERASE UMUC / TRANSFERASE FAMILY MEMBER"/>
    <property type="match status" value="1"/>
</dbReference>
<dbReference type="Gene3D" id="3.30.70.270">
    <property type="match status" value="1"/>
</dbReference>
<dbReference type="EMBL" id="CCEH01000014">
    <property type="protein sequence ID" value="CDR28559.1"/>
    <property type="molecule type" value="Genomic_DNA"/>
</dbReference>
<evidence type="ECO:0000313" key="7">
    <source>
        <dbReference type="EMBL" id="CDR28559.1"/>
    </source>
</evidence>
<dbReference type="InterPro" id="IPR043128">
    <property type="entry name" value="Rev_trsase/Diguanyl_cyclase"/>
</dbReference>
<dbReference type="SUPFAM" id="SSF100879">
    <property type="entry name" value="Lesion bypass DNA polymerase (Y-family), little finger domain"/>
    <property type="match status" value="1"/>
</dbReference>
<keyword evidence="3" id="KW-0227">DNA damage</keyword>
<dbReference type="CDD" id="cd01700">
    <property type="entry name" value="PolY_Pol_V_umuC"/>
    <property type="match status" value="1"/>
</dbReference>
<evidence type="ECO:0000256" key="2">
    <source>
        <dbReference type="ARBA" id="ARBA00022457"/>
    </source>
</evidence>
<dbReference type="GO" id="GO:0042276">
    <property type="term" value="P:error-prone translesion synthesis"/>
    <property type="evidence" value="ECO:0007669"/>
    <property type="project" value="TreeGrafter"/>
</dbReference>
<keyword evidence="4" id="KW-0239">DNA-directed DNA polymerase</keyword>
<dbReference type="GO" id="GO:0006281">
    <property type="term" value="P:DNA repair"/>
    <property type="evidence" value="ECO:0007669"/>
    <property type="project" value="UniProtKB-KW"/>
</dbReference>